<dbReference type="RefSeq" id="WP_023044329.1">
    <property type="nucleotide sequence ID" value="NZ_AXDT01000065.1"/>
</dbReference>
<keyword evidence="3" id="KW-1185">Reference proteome</keyword>
<dbReference type="PATRIC" id="fig|1389415.4.peg.1594"/>
<dbReference type="AlphaFoldDB" id="U7QZV6"/>
<dbReference type="GO" id="GO:0005829">
    <property type="term" value="C:cytosol"/>
    <property type="evidence" value="ECO:0007669"/>
    <property type="project" value="TreeGrafter"/>
</dbReference>
<evidence type="ECO:0000313" key="2">
    <source>
        <dbReference type="EMBL" id="ERT13604.1"/>
    </source>
</evidence>
<proteinExistence type="predicted"/>
<dbReference type="InterPro" id="IPR052555">
    <property type="entry name" value="dCTP_Pyrophosphatase"/>
</dbReference>
<dbReference type="GO" id="GO:0042262">
    <property type="term" value="P:DNA protection"/>
    <property type="evidence" value="ECO:0007669"/>
    <property type="project" value="TreeGrafter"/>
</dbReference>
<dbReference type="CDD" id="cd04301">
    <property type="entry name" value="NAT_SF"/>
    <property type="match status" value="1"/>
</dbReference>
<comment type="caution">
    <text evidence="2">The sequence shown here is derived from an EMBL/GenBank/DDBJ whole genome shotgun (WGS) entry which is preliminary data.</text>
</comment>
<dbReference type="InterPro" id="IPR016181">
    <property type="entry name" value="Acyl_CoA_acyltransferase"/>
</dbReference>
<dbReference type="GO" id="GO:0016747">
    <property type="term" value="F:acyltransferase activity, transferring groups other than amino-acyl groups"/>
    <property type="evidence" value="ECO:0007669"/>
    <property type="project" value="InterPro"/>
</dbReference>
<dbReference type="InterPro" id="IPR025984">
    <property type="entry name" value="DCTPP"/>
</dbReference>
<dbReference type="GO" id="GO:0047840">
    <property type="term" value="F:dCTP diphosphatase activity"/>
    <property type="evidence" value="ECO:0007669"/>
    <property type="project" value="TreeGrafter"/>
</dbReference>
<sequence>MNNSIIKRCTETSQSVESDSITIRGAKEEDREVIRALLHGSLRRSYDGNHVAQGDRILDTHLAGGKDKVGHFSLTQRVFVAELKGKVIGIMNIAEKRQGTMKISPLIIDPDYRGGNRAGSALLNKAIEIAKMLNVRQIYGTVAETSSWIEAFYLNRGWTCGSQSKSQYRPGIVEHAIYLNVNDSADVHNDTLTFVEFSNDKYEELSEFLLQHMPTFADGIDSSFIQALVAGHTRRKAHVVEEKYKEIYMGYEGSTLSAVVTFGPKKGEAVKLMPLCAISRGALQETLRFAQSWAAERTHKLYTHQPVNPMTVTAFEDEMWILEGLLPESYKVGEVSVQWGWFPGEITHLGRIGDRFKTYSERLLSFVQERGWDELEDARSLSMAIGGEVGELLAELQWLNNDDVVEKLQKDNQFKKNLEFEAADILNYLIRFSYYCEFDLIEVADKKLAVNIDRFPIEEVYGIKGKTSN</sequence>
<dbReference type="PANTHER" id="PTHR46523">
    <property type="entry name" value="DCTP PYROPHOSPHATASE 1"/>
    <property type="match status" value="1"/>
</dbReference>
<protein>
    <recommendedName>
        <fullName evidence="1">N-acetyltransferase domain-containing protein</fullName>
    </recommendedName>
</protein>
<dbReference type="Gene3D" id="1.10.287.1080">
    <property type="entry name" value="MazG-like"/>
    <property type="match status" value="1"/>
</dbReference>
<reference evidence="2 3" key="1">
    <citation type="submission" date="2013-10" db="EMBL/GenBank/DDBJ databases">
        <title>Whole Genome Shotgun Sequence of Photorhabdus temperata J3.</title>
        <authorList>
            <person name="Park G.-S."/>
            <person name="Hong S.-J."/>
            <person name="Shin J.-H."/>
        </authorList>
    </citation>
    <scope>NUCLEOTIDE SEQUENCE [LARGE SCALE GENOMIC DNA]</scope>
    <source>
        <strain evidence="2 3">J3</strain>
    </source>
</reference>
<dbReference type="SUPFAM" id="SSF101386">
    <property type="entry name" value="all-alpha NTP pyrophosphatases"/>
    <property type="match status" value="1"/>
</dbReference>
<name>U7QZV6_PHOTE</name>
<dbReference type="Gene3D" id="3.40.630.30">
    <property type="match status" value="1"/>
</dbReference>
<gene>
    <name evidence="2" type="ORF">O185_07960</name>
</gene>
<dbReference type="Pfam" id="PF00583">
    <property type="entry name" value="Acetyltransf_1"/>
    <property type="match status" value="1"/>
</dbReference>
<accession>U7QZV6</accession>
<dbReference type="PANTHER" id="PTHR46523:SF1">
    <property type="entry name" value="DCTP PYROPHOSPHATASE 1"/>
    <property type="match status" value="1"/>
</dbReference>
<dbReference type="SUPFAM" id="SSF55729">
    <property type="entry name" value="Acyl-CoA N-acyltransferases (Nat)"/>
    <property type="match status" value="1"/>
</dbReference>
<dbReference type="InterPro" id="IPR000182">
    <property type="entry name" value="GNAT_dom"/>
</dbReference>
<organism evidence="2 3">
    <name type="scientific">Photorhabdus temperata J3</name>
    <dbReference type="NCBI Taxonomy" id="1389415"/>
    <lineage>
        <taxon>Bacteria</taxon>
        <taxon>Pseudomonadati</taxon>
        <taxon>Pseudomonadota</taxon>
        <taxon>Gammaproteobacteria</taxon>
        <taxon>Enterobacterales</taxon>
        <taxon>Morganellaceae</taxon>
        <taxon>Photorhabdus</taxon>
    </lineage>
</organism>
<dbReference type="Proteomes" id="UP000017133">
    <property type="component" value="Unassembled WGS sequence"/>
</dbReference>
<feature type="domain" description="N-acetyltransferase" evidence="1">
    <location>
        <begin position="21"/>
        <end position="184"/>
    </location>
</feature>
<dbReference type="PROSITE" id="PS51186">
    <property type="entry name" value="GNAT"/>
    <property type="match status" value="1"/>
</dbReference>
<dbReference type="GO" id="GO:0006253">
    <property type="term" value="P:dCTP catabolic process"/>
    <property type="evidence" value="ECO:0007669"/>
    <property type="project" value="TreeGrafter"/>
</dbReference>
<dbReference type="CDD" id="cd11537">
    <property type="entry name" value="NTP-PPase_RS21-C6_like"/>
    <property type="match status" value="1"/>
</dbReference>
<evidence type="ECO:0000259" key="1">
    <source>
        <dbReference type="PROSITE" id="PS51186"/>
    </source>
</evidence>
<evidence type="ECO:0000313" key="3">
    <source>
        <dbReference type="Proteomes" id="UP000017133"/>
    </source>
</evidence>
<dbReference type="EMBL" id="AXDT01000065">
    <property type="protein sequence ID" value="ERT13604.1"/>
    <property type="molecule type" value="Genomic_DNA"/>
</dbReference>